<comment type="caution">
    <text evidence="1">The sequence shown here is derived from an EMBL/GenBank/DDBJ whole genome shotgun (WGS) entry which is preliminary data.</text>
</comment>
<dbReference type="RefSeq" id="WP_095669300.1">
    <property type="nucleotide sequence ID" value="NZ_NRSS01000003.1"/>
</dbReference>
<keyword evidence="2" id="KW-1185">Reference proteome</keyword>
<dbReference type="Proteomes" id="UP000217830">
    <property type="component" value="Unassembled WGS sequence"/>
</dbReference>
<sequence length="70" mass="7730">MSTVSISADIKVLWPKGHSSYSPGSSEELALISIDLLVKTMGTQGAQTFIAQVFERYQHDDKSTPDTERE</sequence>
<accession>A0A2A2PUD9</accession>
<dbReference type="EMBL" id="NRST01000001">
    <property type="protein sequence ID" value="PAW59117.1"/>
    <property type="molecule type" value="Genomic_DNA"/>
</dbReference>
<proteinExistence type="predicted"/>
<evidence type="ECO:0000313" key="1">
    <source>
        <dbReference type="EMBL" id="PAW59117.1"/>
    </source>
</evidence>
<evidence type="ECO:0000313" key="2">
    <source>
        <dbReference type="Proteomes" id="UP000217830"/>
    </source>
</evidence>
<protein>
    <submittedName>
        <fullName evidence="1">Uncharacterized protein</fullName>
    </submittedName>
</protein>
<name>A0A2A2PUD9_9PSED</name>
<reference evidence="1 2" key="1">
    <citation type="submission" date="2017-08" db="EMBL/GenBank/DDBJ databases">
        <title>Draft Genome Sequence of Pseudomonas moraviensis TYU6, isolated from Taxus cuspidata by using PacBio Single-Molecule Real-Time Technology.</title>
        <authorList>
            <person name="Baek K.-H."/>
            <person name="Mishra A.K."/>
        </authorList>
    </citation>
    <scope>NUCLEOTIDE SEQUENCE [LARGE SCALE GENOMIC DNA]</scope>
    <source>
        <strain evidence="1 2">TYU6</strain>
    </source>
</reference>
<dbReference type="AlphaFoldDB" id="A0A2A2PUD9"/>
<organism evidence="1 2">
    <name type="scientific">Pseudomonas moraviensis</name>
    <dbReference type="NCBI Taxonomy" id="321662"/>
    <lineage>
        <taxon>Bacteria</taxon>
        <taxon>Pseudomonadati</taxon>
        <taxon>Pseudomonadota</taxon>
        <taxon>Gammaproteobacteria</taxon>
        <taxon>Pseudomonadales</taxon>
        <taxon>Pseudomonadaceae</taxon>
        <taxon>Pseudomonas</taxon>
    </lineage>
</organism>
<gene>
    <name evidence="1" type="ORF">CKQ80_24380</name>
</gene>